<feature type="compositionally biased region" description="Basic and acidic residues" evidence="1">
    <location>
        <begin position="1008"/>
        <end position="1018"/>
    </location>
</feature>
<feature type="compositionally biased region" description="Low complexity" evidence="1">
    <location>
        <begin position="971"/>
        <end position="980"/>
    </location>
</feature>
<evidence type="ECO:0000313" key="3">
    <source>
        <dbReference type="Proteomes" id="UP001221413"/>
    </source>
</evidence>
<feature type="region of interest" description="Disordered" evidence="1">
    <location>
        <begin position="220"/>
        <end position="270"/>
    </location>
</feature>
<keyword evidence="3" id="KW-1185">Reference proteome</keyword>
<gene>
    <name evidence="2" type="ORF">Dda_1636</name>
</gene>
<dbReference type="AlphaFoldDB" id="A0AAD6NLZ5"/>
<sequence>MALVSLVPYIERSAEPWTPLRSTSDMAHYIDQISAVFENPSIQQIPGCTAKAIWDTRTTYDFPNNVIDEAELYPRKKRKAPRSVRSMEPDSPSAGGVFEKYHKDVWTAAPSGVKRRARDFWARSSRSSERRRAEDLRHIGLITPEVSDIPSLTDSVTVPSLSAPSPTTSTALDNLEPHILTSGIEDLESMDPVERLDMWMDGLQSSMHSSMELDYSPVHAASTPASQDPPSLSAPPKAELGPRRSHTLPVEGSSKKLRRPRHPQKRDSWPAPVVALKRPAFPRKKIQELQTITTPEQFRKSLTATEEEKRARSKRMLSLLLPLVTPKEAIQFFPLFTKREVQLLTELLQEDKKLAARLKKVGITLPLDREEILGLADKLLASKDSDAESVSSIATFDDGASSRPSMDGQSVVSQRLLEEFPPDQEVDMEINKRRETPSHLLPNAKVTHRNWCKLVDQLDPRFKYITWCKGVWTLELDSFNTMDIPNIPLYIANAPVILSYAKPTPQISGQRPPDPLRDRPLPVGTLPELSDEILSILFKTFPKAVMACVFINQRMSIVYDHDFDHGLEHMTKPETFGGYLVSFMKNNQSFTAASNPLQSERLLTGKRVDVRRPDSDSGWTSCLGVRLRRKNPSPNPAVPNDAITMTTHAFLTALRLPTAKEAESNLEYRSRPSNASLSSSDVTNDDFARLKVYDRTKKGEFGQYYQTYDDLPKLRGDIGASKFTHDLSLIRAAANAPTTSLPVLSFQHKKKAAFKKMEWCTSHEMLRAKQGKMYLLNSWTGADSKNPKDGNVVAEGLVIGEAYQNISANQKEMYARSILWRQNFTSKQWQVGQVQGLRERAYKMWHGAPVRRIRLEQHLVIQEHGYSGSPLAVRVGNDRSKKKDEESYAIFGFQNYAMRCWHGDEDDGFKKSAFGGRGGGGNSVVNRVLMEALDHGAYEFFGSYQLPKKVVEDWEIVYDVEEPVPGVTVTSAKASSSLSSVRDVDGETGSSSGMESGGAGKSTSRGVDVSDRAVERSSRRMGSLSRRRGRRQDSAGRSCVIF</sequence>
<feature type="region of interest" description="Disordered" evidence="1">
    <location>
        <begin position="971"/>
        <end position="1042"/>
    </location>
</feature>
<evidence type="ECO:0000256" key="1">
    <source>
        <dbReference type="SAM" id="MobiDB-lite"/>
    </source>
</evidence>
<dbReference type="EMBL" id="JAQGDS010000002">
    <property type="protein sequence ID" value="KAJ6263077.1"/>
    <property type="molecule type" value="Genomic_DNA"/>
</dbReference>
<dbReference type="Proteomes" id="UP001221413">
    <property type="component" value="Unassembled WGS sequence"/>
</dbReference>
<evidence type="ECO:0000313" key="2">
    <source>
        <dbReference type="EMBL" id="KAJ6263077.1"/>
    </source>
</evidence>
<organism evidence="2 3">
    <name type="scientific">Drechslerella dactyloides</name>
    <name type="common">Nematode-trapping fungus</name>
    <name type="synonym">Arthrobotrys dactyloides</name>
    <dbReference type="NCBI Taxonomy" id="74499"/>
    <lineage>
        <taxon>Eukaryota</taxon>
        <taxon>Fungi</taxon>
        <taxon>Dikarya</taxon>
        <taxon>Ascomycota</taxon>
        <taxon>Pezizomycotina</taxon>
        <taxon>Orbiliomycetes</taxon>
        <taxon>Orbiliales</taxon>
        <taxon>Orbiliaceae</taxon>
        <taxon>Drechslerella</taxon>
    </lineage>
</organism>
<protein>
    <submittedName>
        <fullName evidence="2">Uncharacterized protein</fullName>
    </submittedName>
</protein>
<accession>A0AAD6NLZ5</accession>
<feature type="compositionally biased region" description="Basic residues" evidence="1">
    <location>
        <begin position="255"/>
        <end position="264"/>
    </location>
</feature>
<reference evidence="2" key="1">
    <citation type="submission" date="2023-01" db="EMBL/GenBank/DDBJ databases">
        <title>The chitinases involved in constricting ring structure development in the nematode-trapping fungus Drechslerella dactyloides.</title>
        <authorList>
            <person name="Wang R."/>
            <person name="Zhang L."/>
            <person name="Tang P."/>
            <person name="Li S."/>
            <person name="Liang L."/>
        </authorList>
    </citation>
    <scope>NUCLEOTIDE SEQUENCE</scope>
    <source>
        <strain evidence="2">YMF1.00031</strain>
    </source>
</reference>
<name>A0AAD6NLZ5_DREDA</name>
<proteinExistence type="predicted"/>
<comment type="caution">
    <text evidence="2">The sequence shown here is derived from an EMBL/GenBank/DDBJ whole genome shotgun (WGS) entry which is preliminary data.</text>
</comment>